<dbReference type="InterPro" id="IPR011547">
    <property type="entry name" value="SLC26A/SulP_dom"/>
</dbReference>
<dbReference type="GO" id="GO:0016020">
    <property type="term" value="C:membrane"/>
    <property type="evidence" value="ECO:0007669"/>
    <property type="project" value="UniProtKB-SubCell"/>
</dbReference>
<evidence type="ECO:0000256" key="2">
    <source>
        <dbReference type="ARBA" id="ARBA00022692"/>
    </source>
</evidence>
<dbReference type="InterPro" id="IPR036513">
    <property type="entry name" value="STAS_dom_sf"/>
</dbReference>
<dbReference type="Gene3D" id="3.30.750.24">
    <property type="entry name" value="STAS domain"/>
    <property type="match status" value="1"/>
</dbReference>
<protein>
    <submittedName>
        <fullName evidence="7">Sulfate permease</fullName>
    </submittedName>
</protein>
<keyword evidence="2 5" id="KW-0812">Transmembrane</keyword>
<feature type="transmembrane region" description="Helical" evidence="5">
    <location>
        <begin position="53"/>
        <end position="74"/>
    </location>
</feature>
<sequence>MPLVAGLYTALLAPLGFALVGSSRHLVVAADSGTAAILAGSLSHMATPGSAHYASLAAMTALLTAVMLIVARLFKLGFLADFLSRTVLVGFLTGVGIQVAIAMLGDMLGIAASGHGAVSQLWQLVNGISHLSPATLGLSLLLVLALLGGKRLAPNAPIALGLVIATAGASWAWNFAAFGVATIGPVAGGLPPFGLSLPNWDEVLQLLPVAASCFVVIIAQSAATARAIAARYNEHLVEDDDILGLAIANGAAALSGAFVVNGSPTQTAMAERAGARSQLAQIAFAGCVFIVLLLLTAPLQFLPRCMLAAVIFTIAIGMIDLGTLRAMRGESPGEFKLAVTTACAVAIIGVEQGVLLAITLSLLRHVRQSYRPNTAVLQWQAEHGWIATPVTPGHESAPGLIFYRFGAVLFYANASRFADEILSLVNSAPDRVRWLVIEADAITNIDYTAARVVLSLLEELHRQEIGIFFARVSPSLHADLDRHGVTAALGKGKIFGSRHEALAAIGV</sequence>
<dbReference type="Pfam" id="PF00916">
    <property type="entry name" value="Sulfate_transp"/>
    <property type="match status" value="1"/>
</dbReference>
<dbReference type="EMBL" id="CAVK010000072">
    <property type="protein sequence ID" value="CCW17208.1"/>
    <property type="molecule type" value="Genomic_DNA"/>
</dbReference>
<proteinExistence type="predicted"/>
<dbReference type="AlphaFoldDB" id="N1MP57"/>
<feature type="transmembrane region" description="Helical" evidence="5">
    <location>
        <begin position="124"/>
        <end position="147"/>
    </location>
</feature>
<dbReference type="GO" id="GO:0055085">
    <property type="term" value="P:transmembrane transport"/>
    <property type="evidence" value="ECO:0007669"/>
    <property type="project" value="InterPro"/>
</dbReference>
<reference evidence="8" key="2">
    <citation type="submission" date="2013-04" db="EMBL/GenBank/DDBJ databases">
        <title>Bisphenol A degrading Sphingobium sp. strain BiD32.</title>
        <authorList>
            <person name="Nielsen J.L."/>
            <person name="Zhou N.A."/>
            <person name="Kjeldal H."/>
        </authorList>
    </citation>
    <scope>NUCLEOTIDE SEQUENCE [LARGE SCALE GENOMIC DNA]</scope>
    <source>
        <strain evidence="8">BiD32</strain>
    </source>
</reference>
<feature type="transmembrane region" description="Helical" evidence="5">
    <location>
        <begin position="159"/>
        <end position="183"/>
    </location>
</feature>
<feature type="transmembrane region" description="Helical" evidence="5">
    <location>
        <begin position="339"/>
        <end position="363"/>
    </location>
</feature>
<evidence type="ECO:0000259" key="6">
    <source>
        <dbReference type="PROSITE" id="PS50801"/>
    </source>
</evidence>
<evidence type="ECO:0000256" key="4">
    <source>
        <dbReference type="ARBA" id="ARBA00023136"/>
    </source>
</evidence>
<dbReference type="PROSITE" id="PS50801">
    <property type="entry name" value="STAS"/>
    <property type="match status" value="1"/>
</dbReference>
<comment type="subcellular location">
    <subcellularLocation>
        <location evidence="1">Membrane</location>
        <topology evidence="1">Multi-pass membrane protein</topology>
    </subcellularLocation>
</comment>
<organism evidence="7 8">
    <name type="scientific">Sphingobium indicum BiD32</name>
    <dbReference type="NCBI Taxonomy" id="1301087"/>
    <lineage>
        <taxon>Bacteria</taxon>
        <taxon>Pseudomonadati</taxon>
        <taxon>Pseudomonadota</taxon>
        <taxon>Alphaproteobacteria</taxon>
        <taxon>Sphingomonadales</taxon>
        <taxon>Sphingomonadaceae</taxon>
        <taxon>Sphingobium</taxon>
    </lineage>
</organism>
<reference evidence="7 8" key="1">
    <citation type="submission" date="2013-03" db="EMBL/GenBank/DDBJ databases">
        <authorList>
            <person name="Le V."/>
        </authorList>
    </citation>
    <scope>NUCLEOTIDE SEQUENCE [LARGE SCALE GENOMIC DNA]</scope>
    <source>
        <strain evidence="7 8">BiD32</strain>
    </source>
</reference>
<feature type="transmembrane region" description="Helical" evidence="5">
    <location>
        <begin position="203"/>
        <end position="229"/>
    </location>
</feature>
<dbReference type="PANTHER" id="PTHR11814">
    <property type="entry name" value="SULFATE TRANSPORTER"/>
    <property type="match status" value="1"/>
</dbReference>
<feature type="transmembrane region" description="Helical" evidence="5">
    <location>
        <begin position="306"/>
        <end position="327"/>
    </location>
</feature>
<name>N1MP57_9SPHN</name>
<evidence type="ECO:0000313" key="8">
    <source>
        <dbReference type="Proteomes" id="UP000013201"/>
    </source>
</evidence>
<keyword evidence="3 5" id="KW-1133">Transmembrane helix</keyword>
<gene>
    <name evidence="7" type="ORF">EBBID32_15470</name>
</gene>
<dbReference type="Proteomes" id="UP000013201">
    <property type="component" value="Unassembled WGS sequence"/>
</dbReference>
<keyword evidence="4 5" id="KW-0472">Membrane</keyword>
<feature type="transmembrane region" description="Helical" evidence="5">
    <location>
        <begin position="86"/>
        <end position="104"/>
    </location>
</feature>
<feature type="transmembrane region" description="Helical" evidence="5">
    <location>
        <begin position="241"/>
        <end position="260"/>
    </location>
</feature>
<evidence type="ECO:0000256" key="1">
    <source>
        <dbReference type="ARBA" id="ARBA00004141"/>
    </source>
</evidence>
<feature type="domain" description="STAS" evidence="6">
    <location>
        <begin position="390"/>
        <end position="505"/>
    </location>
</feature>
<evidence type="ECO:0000256" key="3">
    <source>
        <dbReference type="ARBA" id="ARBA00022989"/>
    </source>
</evidence>
<dbReference type="InterPro" id="IPR001902">
    <property type="entry name" value="SLC26A/SulP_fam"/>
</dbReference>
<dbReference type="InterPro" id="IPR002645">
    <property type="entry name" value="STAS_dom"/>
</dbReference>
<accession>N1MP57</accession>
<dbReference type="SUPFAM" id="SSF52091">
    <property type="entry name" value="SpoIIaa-like"/>
    <property type="match status" value="1"/>
</dbReference>
<feature type="transmembrane region" description="Helical" evidence="5">
    <location>
        <begin position="280"/>
        <end position="299"/>
    </location>
</feature>
<dbReference type="CDD" id="cd07042">
    <property type="entry name" value="STAS_SulP_like_sulfate_transporter"/>
    <property type="match status" value="1"/>
</dbReference>
<evidence type="ECO:0000313" key="7">
    <source>
        <dbReference type="EMBL" id="CCW17208.1"/>
    </source>
</evidence>
<evidence type="ECO:0000256" key="5">
    <source>
        <dbReference type="SAM" id="Phobius"/>
    </source>
</evidence>
<dbReference type="Pfam" id="PF01740">
    <property type="entry name" value="STAS"/>
    <property type="match status" value="1"/>
</dbReference>
<keyword evidence="8" id="KW-1185">Reference proteome</keyword>
<comment type="caution">
    <text evidence="7">The sequence shown here is derived from an EMBL/GenBank/DDBJ whole genome shotgun (WGS) entry which is preliminary data.</text>
</comment>